<dbReference type="InParanoid" id="A0A136J4B6"/>
<organism evidence="2 3">
    <name type="scientific">Microdochium bolleyi</name>
    <dbReference type="NCBI Taxonomy" id="196109"/>
    <lineage>
        <taxon>Eukaryota</taxon>
        <taxon>Fungi</taxon>
        <taxon>Dikarya</taxon>
        <taxon>Ascomycota</taxon>
        <taxon>Pezizomycotina</taxon>
        <taxon>Sordariomycetes</taxon>
        <taxon>Xylariomycetidae</taxon>
        <taxon>Xylariales</taxon>
        <taxon>Microdochiaceae</taxon>
        <taxon>Microdochium</taxon>
    </lineage>
</organism>
<accession>A0A136J4B6</accession>
<protein>
    <recommendedName>
        <fullName evidence="4">C2H2-type domain-containing protein</fullName>
    </recommendedName>
</protein>
<gene>
    <name evidence="2" type="ORF">Micbo1qcDRAFT_162143</name>
</gene>
<dbReference type="STRING" id="196109.A0A136J4B6"/>
<feature type="region of interest" description="Disordered" evidence="1">
    <location>
        <begin position="1"/>
        <end position="24"/>
    </location>
</feature>
<evidence type="ECO:0000313" key="3">
    <source>
        <dbReference type="Proteomes" id="UP000070501"/>
    </source>
</evidence>
<dbReference type="EMBL" id="KQ964249">
    <property type="protein sequence ID" value="KXJ92051.1"/>
    <property type="molecule type" value="Genomic_DNA"/>
</dbReference>
<name>A0A136J4B6_9PEZI</name>
<evidence type="ECO:0000313" key="2">
    <source>
        <dbReference type="EMBL" id="KXJ92051.1"/>
    </source>
</evidence>
<evidence type="ECO:0000256" key="1">
    <source>
        <dbReference type="SAM" id="MobiDB-lite"/>
    </source>
</evidence>
<dbReference type="Gene3D" id="3.30.160.60">
    <property type="entry name" value="Classic Zinc Finger"/>
    <property type="match status" value="1"/>
</dbReference>
<keyword evidence="3" id="KW-1185">Reference proteome</keyword>
<proteinExistence type="predicted"/>
<reference evidence="3" key="1">
    <citation type="submission" date="2016-02" db="EMBL/GenBank/DDBJ databases">
        <title>Draft genome sequence of Microdochium bolleyi, a fungal endophyte of beachgrass.</title>
        <authorList>
            <consortium name="DOE Joint Genome Institute"/>
            <person name="David A.S."/>
            <person name="May G."/>
            <person name="Haridas S."/>
            <person name="Lim J."/>
            <person name="Wang M."/>
            <person name="Labutti K."/>
            <person name="Lipzen A."/>
            <person name="Barry K."/>
            <person name="Grigoriev I.V."/>
        </authorList>
    </citation>
    <scope>NUCLEOTIDE SEQUENCE [LARGE SCALE GENOMIC DNA]</scope>
    <source>
        <strain evidence="3">J235TASD1</strain>
    </source>
</reference>
<dbReference type="Proteomes" id="UP000070501">
    <property type="component" value="Unassembled WGS sequence"/>
</dbReference>
<sequence length="94" mass="11663">MTKSFKRPADLDRHYKHKHPTSPVEQFSCDYKRCYRSTEPFTRRDHCRDHYRDYHHEDLSRRGSESIRHEPNVSQKWWRCVKCLDRVTIAKDQW</sequence>
<dbReference type="OrthoDB" id="2687452at2759"/>
<evidence type="ECO:0008006" key="4">
    <source>
        <dbReference type="Google" id="ProtNLM"/>
    </source>
</evidence>
<feature type="non-terminal residue" evidence="2">
    <location>
        <position position="94"/>
    </location>
</feature>
<dbReference type="AlphaFoldDB" id="A0A136J4B6"/>